<dbReference type="OrthoDB" id="740138at2"/>
<protein>
    <recommendedName>
        <fullName evidence="3">Sporadically distributed protein, TIGR04141 family</fullName>
    </recommendedName>
</protein>
<dbReference type="EMBL" id="CP018155">
    <property type="protein sequence ID" value="APG65396.1"/>
    <property type="molecule type" value="Genomic_DNA"/>
</dbReference>
<evidence type="ECO:0008006" key="3">
    <source>
        <dbReference type="Google" id="ProtNLM"/>
    </source>
</evidence>
<evidence type="ECO:0000313" key="1">
    <source>
        <dbReference type="EMBL" id="APG65396.1"/>
    </source>
</evidence>
<name>A0A1L3JJT3_9FLAO</name>
<sequence>MKQNPTIYKIEQEYNFTTVVDGVLAHLLVNKKPSIVRDIKLSDYDAKLIVIQSSEKESEWAKFFPKEYIQGISLEYQIPSILILVNTNSGIFSIIGGAFYKYILPFLDTSYGLNTYSRIMNPVQDEIITIKTRGVTGLRAGMSEQFKDNYRLMDYIKFGKIPTELKIKLSIETADLYFSQYLTNRSPNIILNISSGFNINKKLSFQELGLLVEILEHIEKKKADDFFSSYKEITNKDTISDSLKPAVINELFNKRANIINNKISNFDICYPNKIEDFYSADEYVIKLKEDKRKYKEIGRTNDKSEILKIVLVYLNTENFDGNLASFSYRIYNIYIYTYKNGTKKLILKTALIYHLNTELYIKDLGTYIYLDSKWYKLRGIFIKEMNERCSEILNGQDLKNKVLNEEWIKKASGKRENESTYNDRYKKENYLVLDTISPESIELADVMYIEDNTIYLCHVKYGFSTDMRELYSQIISSARRLKNDLKDEKNIYLRKVYKSLKTKNKNRNLTEEEFVNLFKESDSIKYVMCITSHLKNKPLQKTMNKYTSNIAKLSLIQCYQEMRTEYYDLSFEVIKNDACF</sequence>
<dbReference type="AlphaFoldDB" id="A0A1L3JJT3"/>
<dbReference type="STRING" id="1850252.LPB136_08535"/>
<reference evidence="1 2" key="1">
    <citation type="submission" date="2016-11" db="EMBL/GenBank/DDBJ databases">
        <title>Tenacibaculum sp. LPB0136, isolated from marine environment.</title>
        <authorList>
            <person name="Kim E."/>
            <person name="Yi H."/>
        </authorList>
    </citation>
    <scope>NUCLEOTIDE SEQUENCE [LARGE SCALE GENOMIC DNA]</scope>
    <source>
        <strain evidence="1 2">LPB0136</strain>
    </source>
</reference>
<evidence type="ECO:0000313" key="2">
    <source>
        <dbReference type="Proteomes" id="UP000181898"/>
    </source>
</evidence>
<dbReference type="InterPro" id="IPR026487">
    <property type="entry name" value="CHP04141"/>
</dbReference>
<keyword evidence="2" id="KW-1185">Reference proteome</keyword>
<dbReference type="RefSeq" id="WP_072555923.1">
    <property type="nucleotide sequence ID" value="NZ_CP018155.1"/>
</dbReference>
<accession>A0A1L3JJT3</accession>
<gene>
    <name evidence="1" type="ORF">LPB136_08535</name>
</gene>
<dbReference type="NCBIfam" id="TIGR04141">
    <property type="entry name" value="TIGR04141 family sporadically distributed protein"/>
    <property type="match status" value="1"/>
</dbReference>
<organism evidence="1 2">
    <name type="scientific">Tenacibaculum todarodis</name>
    <dbReference type="NCBI Taxonomy" id="1850252"/>
    <lineage>
        <taxon>Bacteria</taxon>
        <taxon>Pseudomonadati</taxon>
        <taxon>Bacteroidota</taxon>
        <taxon>Flavobacteriia</taxon>
        <taxon>Flavobacteriales</taxon>
        <taxon>Flavobacteriaceae</taxon>
        <taxon>Tenacibaculum</taxon>
    </lineage>
</organism>
<dbReference type="KEGG" id="ten:LPB136_08535"/>
<dbReference type="Proteomes" id="UP000181898">
    <property type="component" value="Chromosome"/>
</dbReference>
<proteinExistence type="predicted"/>